<dbReference type="NCBIfam" id="TIGR01439">
    <property type="entry name" value="lp_hng_hel_AbrB"/>
    <property type="match status" value="1"/>
</dbReference>
<organism evidence="3 4">
    <name type="scientific">Geothermobacter hydrogeniphilus</name>
    <dbReference type="NCBI Taxonomy" id="1969733"/>
    <lineage>
        <taxon>Bacteria</taxon>
        <taxon>Pseudomonadati</taxon>
        <taxon>Thermodesulfobacteriota</taxon>
        <taxon>Desulfuromonadia</taxon>
        <taxon>Desulfuromonadales</taxon>
        <taxon>Geothermobacteraceae</taxon>
        <taxon>Geothermobacter</taxon>
    </lineage>
</organism>
<dbReference type="RefSeq" id="WP_085010659.1">
    <property type="nucleotide sequence ID" value="NZ_NAAD01000012.1"/>
</dbReference>
<dbReference type="InterPro" id="IPR037914">
    <property type="entry name" value="SpoVT-AbrB_sf"/>
</dbReference>
<dbReference type="SUPFAM" id="SSF89447">
    <property type="entry name" value="AbrB/MazE/MraZ-like"/>
    <property type="match status" value="1"/>
</dbReference>
<dbReference type="GO" id="GO:0003677">
    <property type="term" value="F:DNA binding"/>
    <property type="evidence" value="ECO:0007669"/>
    <property type="project" value="UniProtKB-UniRule"/>
</dbReference>
<dbReference type="Pfam" id="PF04014">
    <property type="entry name" value="MazE_antitoxin"/>
    <property type="match status" value="1"/>
</dbReference>
<keyword evidence="1" id="KW-0238">DNA-binding</keyword>
<dbReference type="EMBL" id="NAAD01000012">
    <property type="protein sequence ID" value="ORJ59229.1"/>
    <property type="molecule type" value="Genomic_DNA"/>
</dbReference>
<accession>A0A1X0Y286</accession>
<evidence type="ECO:0000313" key="3">
    <source>
        <dbReference type="EMBL" id="ORJ59229.1"/>
    </source>
</evidence>
<sequence length="75" mass="8517">MKVTIKGQVTIPKHVREKLGIQPLGEVDFIEERGRIFLVKSEPGSDRKGRFSRMRGTATTKMSTDEIMRLTRGDV</sequence>
<proteinExistence type="predicted"/>
<evidence type="ECO:0000313" key="4">
    <source>
        <dbReference type="Proteomes" id="UP000193136"/>
    </source>
</evidence>
<gene>
    <name evidence="3" type="ORF">B5V00_10025</name>
</gene>
<dbReference type="Gene3D" id="2.10.260.10">
    <property type="match status" value="1"/>
</dbReference>
<name>A0A1X0Y286_9BACT</name>
<evidence type="ECO:0000256" key="1">
    <source>
        <dbReference type="PROSITE-ProRule" id="PRU01076"/>
    </source>
</evidence>
<dbReference type="OrthoDB" id="9810885at2"/>
<dbReference type="SMART" id="SM00966">
    <property type="entry name" value="SpoVT_AbrB"/>
    <property type="match status" value="1"/>
</dbReference>
<comment type="caution">
    <text evidence="3">The sequence shown here is derived from an EMBL/GenBank/DDBJ whole genome shotgun (WGS) entry which is preliminary data.</text>
</comment>
<evidence type="ECO:0000259" key="2">
    <source>
        <dbReference type="PROSITE" id="PS51740"/>
    </source>
</evidence>
<dbReference type="AlphaFoldDB" id="A0A1X0Y286"/>
<dbReference type="InterPro" id="IPR007159">
    <property type="entry name" value="SpoVT-AbrB_dom"/>
</dbReference>
<dbReference type="PROSITE" id="PS51740">
    <property type="entry name" value="SPOVT_ABRB"/>
    <property type="match status" value="1"/>
</dbReference>
<protein>
    <submittedName>
        <fullName evidence="3">AbrB family transcriptional regulator</fullName>
    </submittedName>
</protein>
<reference evidence="3 4" key="1">
    <citation type="submission" date="2017-03" db="EMBL/GenBank/DDBJ databases">
        <title>Genome sequence of Geothermobacter sp. EPR-M, Deep-Sea Iron Reducer.</title>
        <authorList>
            <person name="Tully B."/>
            <person name="Savalia P."/>
            <person name="Abuyen K."/>
            <person name="Baughan C."/>
            <person name="Romero E."/>
            <person name="Ronkowski C."/>
            <person name="Torres B."/>
            <person name="Tremblay J."/>
            <person name="Trujillo A."/>
            <person name="Tyler M."/>
            <person name="Perez-Rodriguez I."/>
            <person name="Amend J."/>
        </authorList>
    </citation>
    <scope>NUCLEOTIDE SEQUENCE [LARGE SCALE GENOMIC DNA]</scope>
    <source>
        <strain evidence="3 4">EPR-M</strain>
    </source>
</reference>
<dbReference type="Proteomes" id="UP000193136">
    <property type="component" value="Unassembled WGS sequence"/>
</dbReference>
<feature type="domain" description="SpoVT-AbrB" evidence="2">
    <location>
        <begin position="1"/>
        <end position="43"/>
    </location>
</feature>
<keyword evidence="4" id="KW-1185">Reference proteome</keyword>
<dbReference type="STRING" id="1969733.B5V00_10025"/>